<proteinExistence type="predicted"/>
<dbReference type="InterPro" id="IPR001304">
    <property type="entry name" value="C-type_lectin-like"/>
</dbReference>
<dbReference type="Pfam" id="PF00059">
    <property type="entry name" value="Lectin_C"/>
    <property type="match status" value="1"/>
</dbReference>
<keyword evidence="1" id="KW-0430">Lectin</keyword>
<sequence>MSANREGMHTNLIEGPDDDCSSPEVRYSVLQNPDKSRKQFCQDPFKVATACLTAFCLILLMILVVTSVHSGKAHSSDQDSPSSAAESHMQKGSANVSALTEELQAVKKEKSELEKERMHACICAINKQYLLHFIALKCWVFLEATPAAQTTPLPTKSPCPEDWKHFNGSCYYVSEYRRSWSDSQAYCKRQGGHLAIILTAEEQTFIWNLLPRGYWNAYWFGISDEKVEEDWYWVDGTKLVGGFWEDGEPNNHINEDCGYMIKTDVLSRVAIKSWYDAPCYMSLPWICEKLVSS</sequence>
<feature type="coiled-coil region" evidence="2">
    <location>
        <begin position="89"/>
        <end position="116"/>
    </location>
</feature>
<evidence type="ECO:0000256" key="2">
    <source>
        <dbReference type="SAM" id="Coils"/>
    </source>
</evidence>
<feature type="domain" description="C-type lectin" evidence="5">
    <location>
        <begin position="166"/>
        <end position="288"/>
    </location>
</feature>
<dbReference type="GO" id="GO:0030246">
    <property type="term" value="F:carbohydrate binding"/>
    <property type="evidence" value="ECO:0007669"/>
    <property type="project" value="UniProtKB-KW"/>
</dbReference>
<dbReference type="InterPro" id="IPR016186">
    <property type="entry name" value="C-type_lectin-like/link_sf"/>
</dbReference>
<gene>
    <name evidence="6" type="primary">LOC107665157</name>
</gene>
<keyword evidence="4" id="KW-0812">Transmembrane</keyword>
<evidence type="ECO:0000256" key="3">
    <source>
        <dbReference type="SAM" id="MobiDB-lite"/>
    </source>
</evidence>
<feature type="region of interest" description="Disordered" evidence="3">
    <location>
        <begin position="1"/>
        <end position="24"/>
    </location>
</feature>
<dbReference type="CDD" id="cd03590">
    <property type="entry name" value="CLECT_DC-SIGN_like"/>
    <property type="match status" value="1"/>
</dbReference>
<evidence type="ECO:0000259" key="5">
    <source>
        <dbReference type="PROSITE" id="PS50041"/>
    </source>
</evidence>
<organism evidence="6 7">
    <name type="scientific">Sinocyclocheilus anshuiensis</name>
    <dbReference type="NCBI Taxonomy" id="1608454"/>
    <lineage>
        <taxon>Eukaryota</taxon>
        <taxon>Metazoa</taxon>
        <taxon>Chordata</taxon>
        <taxon>Craniata</taxon>
        <taxon>Vertebrata</taxon>
        <taxon>Euteleostomi</taxon>
        <taxon>Actinopterygii</taxon>
        <taxon>Neopterygii</taxon>
        <taxon>Teleostei</taxon>
        <taxon>Ostariophysi</taxon>
        <taxon>Cypriniformes</taxon>
        <taxon>Cyprinidae</taxon>
        <taxon>Cyprininae</taxon>
        <taxon>Sinocyclocheilus</taxon>
    </lineage>
</organism>
<keyword evidence="2" id="KW-0175">Coiled coil</keyword>
<dbReference type="Proteomes" id="UP000472260">
    <property type="component" value="Unassembled WGS sequence"/>
</dbReference>
<dbReference type="InterPro" id="IPR016187">
    <property type="entry name" value="CTDL_fold"/>
</dbReference>
<feature type="transmembrane region" description="Helical" evidence="4">
    <location>
        <begin position="47"/>
        <end position="68"/>
    </location>
</feature>
<dbReference type="InterPro" id="IPR033989">
    <property type="entry name" value="CD209-like_CTLD"/>
</dbReference>
<protein>
    <submittedName>
        <fullName evidence="6">C-type lectin domain family 4 member E-like</fullName>
    </submittedName>
</protein>
<evidence type="ECO:0000256" key="4">
    <source>
        <dbReference type="SAM" id="Phobius"/>
    </source>
</evidence>
<name>A0A671LNR7_9TELE</name>
<accession>A0A671LNR7</accession>
<dbReference type="AlphaFoldDB" id="A0A671LNR7"/>
<evidence type="ECO:0000313" key="6">
    <source>
        <dbReference type="Ensembl" id="ENSSANP00000020874.1"/>
    </source>
</evidence>
<reference evidence="6" key="1">
    <citation type="submission" date="2025-08" db="UniProtKB">
        <authorList>
            <consortium name="Ensembl"/>
        </authorList>
    </citation>
    <scope>IDENTIFICATION</scope>
</reference>
<keyword evidence="4" id="KW-0472">Membrane</keyword>
<dbReference type="PANTHER" id="PTHR22803">
    <property type="entry name" value="MANNOSE, PHOSPHOLIPASE, LECTIN RECEPTOR RELATED"/>
    <property type="match status" value="1"/>
</dbReference>
<keyword evidence="4" id="KW-1133">Transmembrane helix</keyword>
<dbReference type="SUPFAM" id="SSF56436">
    <property type="entry name" value="C-type lectin-like"/>
    <property type="match status" value="1"/>
</dbReference>
<keyword evidence="7" id="KW-1185">Reference proteome</keyword>
<evidence type="ECO:0000256" key="1">
    <source>
        <dbReference type="ARBA" id="ARBA00022734"/>
    </source>
</evidence>
<evidence type="ECO:0000313" key="7">
    <source>
        <dbReference type="Proteomes" id="UP000472260"/>
    </source>
</evidence>
<dbReference type="Ensembl" id="ENSSANT00000022246.1">
    <property type="protein sequence ID" value="ENSSANP00000020874.1"/>
    <property type="gene ID" value="ENSSANG00000010861.1"/>
</dbReference>
<dbReference type="Gene3D" id="3.10.100.10">
    <property type="entry name" value="Mannose-Binding Protein A, subunit A"/>
    <property type="match status" value="1"/>
</dbReference>
<dbReference type="InterPro" id="IPR050111">
    <property type="entry name" value="C-type_lectin/snaclec_domain"/>
</dbReference>
<dbReference type="PROSITE" id="PS50041">
    <property type="entry name" value="C_TYPE_LECTIN_2"/>
    <property type="match status" value="1"/>
</dbReference>
<reference evidence="6" key="2">
    <citation type="submission" date="2025-09" db="UniProtKB">
        <authorList>
            <consortium name="Ensembl"/>
        </authorList>
    </citation>
    <scope>IDENTIFICATION</scope>
</reference>
<dbReference type="SMART" id="SM00034">
    <property type="entry name" value="CLECT"/>
    <property type="match status" value="1"/>
</dbReference>